<dbReference type="Gene3D" id="1.10.150.240">
    <property type="entry name" value="Putative phosphatase, domain 2"/>
    <property type="match status" value="1"/>
</dbReference>
<organism evidence="2 3">
    <name type="scientific">Bordetella pseudohinzii</name>
    <dbReference type="NCBI Taxonomy" id="1331258"/>
    <lineage>
        <taxon>Bacteria</taxon>
        <taxon>Pseudomonadati</taxon>
        <taxon>Pseudomonadota</taxon>
        <taxon>Betaproteobacteria</taxon>
        <taxon>Burkholderiales</taxon>
        <taxon>Alcaligenaceae</taxon>
        <taxon>Bordetella</taxon>
    </lineage>
</organism>
<accession>A0A0J6C044</accession>
<dbReference type="EMBL" id="CP016440">
    <property type="protein sequence ID" value="ANY15467.1"/>
    <property type="molecule type" value="Genomic_DNA"/>
</dbReference>
<protein>
    <submittedName>
        <fullName evidence="1">HAD family hydrolase</fullName>
    </submittedName>
    <submittedName>
        <fullName evidence="2">Pyrophosphatase ppaX</fullName>
        <ecNumber evidence="2">3.6.1.1</ecNumber>
    </submittedName>
</protein>
<dbReference type="RefSeq" id="WP_043212607.1">
    <property type="nucleotide sequence ID" value="NZ_CAJGUP010000038.1"/>
</dbReference>
<dbReference type="NCBIfam" id="TIGR01549">
    <property type="entry name" value="HAD-SF-IA-v1"/>
    <property type="match status" value="1"/>
</dbReference>
<dbReference type="SFLD" id="SFLDG01129">
    <property type="entry name" value="C1.5:_HAD__Beta-PGM__Phosphata"/>
    <property type="match status" value="1"/>
</dbReference>
<dbReference type="Pfam" id="PF13419">
    <property type="entry name" value="HAD_2"/>
    <property type="match status" value="1"/>
</dbReference>
<dbReference type="OrthoDB" id="9782449at2"/>
<dbReference type="Gene3D" id="3.40.50.1000">
    <property type="entry name" value="HAD superfamily/HAD-like"/>
    <property type="match status" value="1"/>
</dbReference>
<dbReference type="Proteomes" id="UP000092950">
    <property type="component" value="Chromosome"/>
</dbReference>
<reference evidence="1 4" key="2">
    <citation type="submission" date="2016-07" db="EMBL/GenBank/DDBJ databases">
        <title>Complete genome sequences of Bordetella pseudohinzii.</title>
        <authorList>
            <person name="Spilker T."/>
            <person name="Darrah R."/>
            <person name="LiPuma J.J."/>
        </authorList>
    </citation>
    <scope>NUCLEOTIDE SEQUENCE [LARGE SCALE GENOMIC DNA]</scope>
    <source>
        <strain evidence="1 4">HI4681</strain>
    </source>
</reference>
<dbReference type="KEGG" id="bpdz:BBN53_05895"/>
<dbReference type="InterPro" id="IPR006439">
    <property type="entry name" value="HAD-SF_hydro_IA"/>
</dbReference>
<dbReference type="GO" id="GO:0005829">
    <property type="term" value="C:cytosol"/>
    <property type="evidence" value="ECO:0007669"/>
    <property type="project" value="TreeGrafter"/>
</dbReference>
<dbReference type="NCBIfam" id="TIGR01509">
    <property type="entry name" value="HAD-SF-IA-v3"/>
    <property type="match status" value="1"/>
</dbReference>
<dbReference type="EC" id="3.6.1.1" evidence="2"/>
<dbReference type="InterPro" id="IPR041492">
    <property type="entry name" value="HAD_2"/>
</dbReference>
<dbReference type="PANTHER" id="PTHR43434:SF24">
    <property type="entry name" value="HYDROLASE-RELATED"/>
    <property type="match status" value="1"/>
</dbReference>
<accession>A0A0M7FRV3</accession>
<dbReference type="InterPro" id="IPR023214">
    <property type="entry name" value="HAD_sf"/>
</dbReference>
<dbReference type="EMBL" id="CYTV01000006">
    <property type="protein sequence ID" value="CUI84983.1"/>
    <property type="molecule type" value="Genomic_DNA"/>
</dbReference>
<sequence length="218" mass="23836">MSYAMVVFDWDGTLMDSTHSIVAAIQAAARDLELPVPTASEASWVIGLSLESALKRAVPQLTPALMPRFLERYRIHYLLRDPELRLFEGVRELLESLAKQNVRLAVATGKSRVGLNRVLAATGLGPVFDATRTADETFSKPHPEMLHQLMRDLDVDPGRVVMVGDTTHDLQMALNAGVHGLGVSYGAHSLDELRACSAQAVVDSVPEMAQWLTPRIAV</sequence>
<keyword evidence="2" id="KW-0378">Hydrolase</keyword>
<gene>
    <name evidence="2" type="primary">ppaX</name>
    <name evidence="1" type="ORF">BBN53_05895</name>
    <name evidence="2" type="ORF">ERS370011_02529</name>
</gene>
<dbReference type="InterPro" id="IPR023198">
    <property type="entry name" value="PGP-like_dom2"/>
</dbReference>
<evidence type="ECO:0000313" key="4">
    <source>
        <dbReference type="Proteomes" id="UP000092950"/>
    </source>
</evidence>
<dbReference type="Proteomes" id="UP000053096">
    <property type="component" value="Unassembled WGS sequence"/>
</dbReference>
<dbReference type="InterPro" id="IPR050155">
    <property type="entry name" value="HAD-like_hydrolase_sf"/>
</dbReference>
<proteinExistence type="predicted"/>
<evidence type="ECO:0000313" key="3">
    <source>
        <dbReference type="Proteomes" id="UP000053096"/>
    </source>
</evidence>
<dbReference type="GO" id="GO:0006281">
    <property type="term" value="P:DNA repair"/>
    <property type="evidence" value="ECO:0007669"/>
    <property type="project" value="TreeGrafter"/>
</dbReference>
<dbReference type="PANTHER" id="PTHR43434">
    <property type="entry name" value="PHOSPHOGLYCOLATE PHOSPHATASE"/>
    <property type="match status" value="1"/>
</dbReference>
<dbReference type="SFLD" id="SFLDS00003">
    <property type="entry name" value="Haloacid_Dehalogenase"/>
    <property type="match status" value="1"/>
</dbReference>
<reference evidence="2 3" key="1">
    <citation type="submission" date="2015-09" db="EMBL/GenBank/DDBJ databases">
        <authorList>
            <person name="Jackson K.R."/>
            <person name="Lunt B.L."/>
            <person name="Fisher J.N.B."/>
            <person name="Gardner A.V."/>
            <person name="Bailey M.E."/>
            <person name="Deus L.M."/>
            <person name="Earl A.S."/>
            <person name="Gibby P.D."/>
            <person name="Hartmann K.A."/>
            <person name="Liu J.E."/>
            <person name="Manci A.M."/>
            <person name="Nielsen D.A."/>
            <person name="Solomon M.B."/>
            <person name="Breakwell D.P."/>
            <person name="Burnett S.H."/>
            <person name="Grose J.H."/>
        </authorList>
    </citation>
    <scope>NUCLEOTIDE SEQUENCE [LARGE SCALE GENOMIC DNA]</scope>
    <source>
        <strain evidence="2 3">2789STDY5608636</strain>
    </source>
</reference>
<dbReference type="InterPro" id="IPR036412">
    <property type="entry name" value="HAD-like_sf"/>
</dbReference>
<dbReference type="GO" id="GO:0008967">
    <property type="term" value="F:phosphoglycolate phosphatase activity"/>
    <property type="evidence" value="ECO:0007669"/>
    <property type="project" value="TreeGrafter"/>
</dbReference>
<keyword evidence="4" id="KW-1185">Reference proteome</keyword>
<dbReference type="SFLD" id="SFLDG01135">
    <property type="entry name" value="C1.5.6:_HAD__Beta-PGM__Phospha"/>
    <property type="match status" value="1"/>
</dbReference>
<dbReference type="AlphaFoldDB" id="A0A0J6C044"/>
<name>A0A0J6C044_9BORD</name>
<evidence type="ECO:0000313" key="1">
    <source>
        <dbReference type="EMBL" id="ANY15467.1"/>
    </source>
</evidence>
<evidence type="ECO:0000313" key="2">
    <source>
        <dbReference type="EMBL" id="CUI84983.1"/>
    </source>
</evidence>
<dbReference type="SUPFAM" id="SSF56784">
    <property type="entry name" value="HAD-like"/>
    <property type="match status" value="1"/>
</dbReference>
<dbReference type="CDD" id="cd07533">
    <property type="entry name" value="HAD_like"/>
    <property type="match status" value="1"/>
</dbReference>
<dbReference type="GO" id="GO:0004427">
    <property type="term" value="F:inorganic diphosphate phosphatase activity"/>
    <property type="evidence" value="ECO:0007669"/>
    <property type="project" value="UniProtKB-EC"/>
</dbReference>